<reference evidence="1" key="2">
    <citation type="submission" date="2021-01" db="EMBL/GenBank/DDBJ databases">
        <authorList>
            <person name="Schikora-Tamarit M.A."/>
        </authorList>
    </citation>
    <scope>NUCLEOTIDE SEQUENCE</scope>
    <source>
        <strain evidence="1">CBS6075</strain>
    </source>
</reference>
<dbReference type="PANTHER" id="PTHR43481:SF4">
    <property type="entry name" value="GLYCEROL-1-PHOSPHATE PHOSPHOHYDROLASE 1-RELATED"/>
    <property type="match status" value="1"/>
</dbReference>
<dbReference type="GeneID" id="70234463"/>
<evidence type="ECO:0000313" key="2">
    <source>
        <dbReference type="Proteomes" id="UP000769157"/>
    </source>
</evidence>
<dbReference type="InterPro" id="IPR051806">
    <property type="entry name" value="HAD-like_SPP"/>
</dbReference>
<dbReference type="SFLD" id="SFLDS00003">
    <property type="entry name" value="Haloacid_Dehalogenase"/>
    <property type="match status" value="1"/>
</dbReference>
<name>A0A9P8PBJ2_9ASCO</name>
<dbReference type="Pfam" id="PF00702">
    <property type="entry name" value="Hydrolase"/>
    <property type="match status" value="1"/>
</dbReference>
<dbReference type="AlphaFoldDB" id="A0A9P8PBJ2"/>
<dbReference type="InterPro" id="IPR006439">
    <property type="entry name" value="HAD-SF_hydro_IA"/>
</dbReference>
<organism evidence="1 2">
    <name type="scientific">Ogataea philodendri</name>
    <dbReference type="NCBI Taxonomy" id="1378263"/>
    <lineage>
        <taxon>Eukaryota</taxon>
        <taxon>Fungi</taxon>
        <taxon>Dikarya</taxon>
        <taxon>Ascomycota</taxon>
        <taxon>Saccharomycotina</taxon>
        <taxon>Pichiomycetes</taxon>
        <taxon>Pichiales</taxon>
        <taxon>Pichiaceae</taxon>
        <taxon>Ogataea</taxon>
    </lineage>
</organism>
<accession>A0A9P8PBJ2</accession>
<evidence type="ECO:0008006" key="3">
    <source>
        <dbReference type="Google" id="ProtNLM"/>
    </source>
</evidence>
<dbReference type="NCBIfam" id="TIGR01509">
    <property type="entry name" value="HAD-SF-IA-v3"/>
    <property type="match status" value="1"/>
</dbReference>
<dbReference type="SFLD" id="SFLDG01129">
    <property type="entry name" value="C1.5:_HAD__Beta-PGM__Phosphata"/>
    <property type="match status" value="1"/>
</dbReference>
<dbReference type="OrthoDB" id="40579at2759"/>
<dbReference type="RefSeq" id="XP_046063155.1">
    <property type="nucleotide sequence ID" value="XM_046203371.1"/>
</dbReference>
<dbReference type="SUPFAM" id="SSF56784">
    <property type="entry name" value="HAD-like"/>
    <property type="match status" value="1"/>
</dbReference>
<keyword evidence="2" id="KW-1185">Reference proteome</keyword>
<dbReference type="InterPro" id="IPR023214">
    <property type="entry name" value="HAD_sf"/>
</dbReference>
<proteinExistence type="predicted"/>
<dbReference type="InterPro" id="IPR036412">
    <property type="entry name" value="HAD-like_sf"/>
</dbReference>
<dbReference type="InterPro" id="IPR023198">
    <property type="entry name" value="PGP-like_dom2"/>
</dbReference>
<dbReference type="GO" id="GO:0050308">
    <property type="term" value="F:sugar-phosphatase activity"/>
    <property type="evidence" value="ECO:0007669"/>
    <property type="project" value="TreeGrafter"/>
</dbReference>
<reference evidence="1" key="1">
    <citation type="journal article" date="2021" name="Open Biol.">
        <title>Shared evolutionary footprints suggest mitochondrial oxidative damage underlies multiple complex I losses in fungi.</title>
        <authorList>
            <person name="Schikora-Tamarit M.A."/>
            <person name="Marcet-Houben M."/>
            <person name="Nosek J."/>
            <person name="Gabaldon T."/>
        </authorList>
    </citation>
    <scope>NUCLEOTIDE SEQUENCE</scope>
    <source>
        <strain evidence="1">CBS6075</strain>
    </source>
</reference>
<dbReference type="Gene3D" id="1.10.150.240">
    <property type="entry name" value="Putative phosphatase, domain 2"/>
    <property type="match status" value="1"/>
</dbReference>
<dbReference type="PANTHER" id="PTHR43481">
    <property type="entry name" value="FRUCTOSE-1-PHOSPHATE PHOSPHATASE"/>
    <property type="match status" value="1"/>
</dbReference>
<sequence>MSPTILVNALEFDLDGTIVDSTESIERSWGEILEKHPHLNEDGEFFHKIHGVRVMDVFKKYLGHEFKNDDEIMENAYDFDRLVSVKYGKLNYPIEGAGALFKELHKLPNKPFCIVTSGSSVLAHGHFENVLHEAGVEKPDIFITAEDVKIGKPDPEGYRKGAALLEKKLGYPIPKRVVFEDAPAGIKAGNESGAVVVGIASTFDPEKLYASGAKYVVKNLGGVRVKGFNNKEIELEIDDVKQH</sequence>
<dbReference type="Proteomes" id="UP000769157">
    <property type="component" value="Unassembled WGS sequence"/>
</dbReference>
<dbReference type="EMBL" id="JAEUBE010000158">
    <property type="protein sequence ID" value="KAH3668741.1"/>
    <property type="molecule type" value="Genomic_DNA"/>
</dbReference>
<protein>
    <recommendedName>
        <fullName evidence="3">2-deoxyglucose-6-phosphate phosphatase</fullName>
    </recommendedName>
</protein>
<evidence type="ECO:0000313" key="1">
    <source>
        <dbReference type="EMBL" id="KAH3668741.1"/>
    </source>
</evidence>
<comment type="caution">
    <text evidence="1">The sequence shown here is derived from an EMBL/GenBank/DDBJ whole genome shotgun (WGS) entry which is preliminary data.</text>
</comment>
<gene>
    <name evidence="1" type="ORF">OGAPHI_002496</name>
</gene>
<dbReference type="Gene3D" id="3.40.50.1000">
    <property type="entry name" value="HAD superfamily/HAD-like"/>
    <property type="match status" value="1"/>
</dbReference>